<feature type="chain" id="PRO_5022066968" evidence="6">
    <location>
        <begin position="23"/>
        <end position="454"/>
    </location>
</feature>
<keyword evidence="4" id="KW-0862">Zinc</keyword>
<proteinExistence type="inferred from homology"/>
<protein>
    <submittedName>
        <fullName evidence="9">Insulinase family protein</fullName>
    </submittedName>
</protein>
<dbReference type="EMBL" id="VBPB01000079">
    <property type="protein sequence ID" value="TMQ73182.1"/>
    <property type="molecule type" value="Genomic_DNA"/>
</dbReference>
<dbReference type="Proteomes" id="UP000319771">
    <property type="component" value="Unassembled WGS sequence"/>
</dbReference>
<dbReference type="AlphaFoldDB" id="A0A538UB99"/>
<evidence type="ECO:0000256" key="6">
    <source>
        <dbReference type="SAM" id="SignalP"/>
    </source>
</evidence>
<keyword evidence="5" id="KW-0482">Metalloprotease</keyword>
<dbReference type="InterPro" id="IPR007863">
    <property type="entry name" value="Peptidase_M16_C"/>
</dbReference>
<dbReference type="GO" id="GO:0006508">
    <property type="term" value="P:proteolysis"/>
    <property type="evidence" value="ECO:0007669"/>
    <property type="project" value="UniProtKB-KW"/>
</dbReference>
<dbReference type="PANTHER" id="PTHR43690">
    <property type="entry name" value="NARDILYSIN"/>
    <property type="match status" value="1"/>
</dbReference>
<dbReference type="InterPro" id="IPR011765">
    <property type="entry name" value="Pept_M16_N"/>
</dbReference>
<gene>
    <name evidence="9" type="ORF">E6K81_05325</name>
</gene>
<dbReference type="Pfam" id="PF00675">
    <property type="entry name" value="Peptidase_M16"/>
    <property type="match status" value="1"/>
</dbReference>
<dbReference type="PANTHER" id="PTHR43690:SF35">
    <property type="entry name" value="NON-CATALYTIC MEMBER OF PEPTIDASE SUBFAMILY M16B-RELATED"/>
    <property type="match status" value="1"/>
</dbReference>
<evidence type="ECO:0000313" key="10">
    <source>
        <dbReference type="Proteomes" id="UP000319771"/>
    </source>
</evidence>
<reference evidence="9 10" key="1">
    <citation type="journal article" date="2019" name="Nat. Microbiol.">
        <title>Mediterranean grassland soil C-N compound turnover is dependent on rainfall and depth, and is mediated by genomically divergent microorganisms.</title>
        <authorList>
            <person name="Diamond S."/>
            <person name="Andeer P.F."/>
            <person name="Li Z."/>
            <person name="Crits-Christoph A."/>
            <person name="Burstein D."/>
            <person name="Anantharaman K."/>
            <person name="Lane K.R."/>
            <person name="Thomas B.C."/>
            <person name="Pan C."/>
            <person name="Northen T.R."/>
            <person name="Banfield J.F."/>
        </authorList>
    </citation>
    <scope>NUCLEOTIDE SEQUENCE [LARGE SCALE GENOMIC DNA]</scope>
    <source>
        <strain evidence="9">WS_11</strain>
    </source>
</reference>
<evidence type="ECO:0000256" key="1">
    <source>
        <dbReference type="ARBA" id="ARBA00007261"/>
    </source>
</evidence>
<comment type="similarity">
    <text evidence="1">Belongs to the peptidase M16 family.</text>
</comment>
<comment type="caution">
    <text evidence="9">The sequence shown here is derived from an EMBL/GenBank/DDBJ whole genome shotgun (WGS) entry which is preliminary data.</text>
</comment>
<dbReference type="Gene3D" id="3.30.830.10">
    <property type="entry name" value="Metalloenzyme, LuxS/M16 peptidase-like"/>
    <property type="match status" value="2"/>
</dbReference>
<feature type="signal peptide" evidence="6">
    <location>
        <begin position="1"/>
        <end position="22"/>
    </location>
</feature>
<sequence>MNLPLMGSVLGLMVVTAAGAQAQTLRVPVETFTLPNGLRVVVHEDHAVPLVAVNLWYHVGSGREVKGRSGFAHLFEHMLFQGSAHVGDDQHFAIVQEAGGTLNGSTNTDRTNYFELVPANFLETALWLESDRMGFLLQSLTQAKLDNQRDVVKNERRQNYENRPYGMTSIRLGELLYPAGHPYHWPTIGYPEDLTAASLQDVKDFFAHWYNPNNACLVVAGDVKAAAAKRLVTRYFADLPAGPKPEPLAPKPATLEADRRDVLEDRVTLPQLTLAWHTVPLWAPDDAALDVAAEVLAQGKTSRLHQRLVYHEQSAQTVSAFQVSRELAGNFQMSAQAREGFNLTQMESAILEEIARLGKDGPTDDELARAKNGAEARSVFGIQTVLGKADRINSYMSFRGRPDLFNEELENVRKVTAADVQRVVRTYLTRPRVSLSTVPNGKKELAAAATGVQP</sequence>
<dbReference type="Pfam" id="PF05193">
    <property type="entry name" value="Peptidase_M16_C"/>
    <property type="match status" value="1"/>
</dbReference>
<evidence type="ECO:0000259" key="8">
    <source>
        <dbReference type="Pfam" id="PF05193"/>
    </source>
</evidence>
<dbReference type="InterPro" id="IPR050626">
    <property type="entry name" value="Peptidase_M16"/>
</dbReference>
<name>A0A538UB99_UNCEI</name>
<evidence type="ECO:0000256" key="5">
    <source>
        <dbReference type="ARBA" id="ARBA00023049"/>
    </source>
</evidence>
<organism evidence="9 10">
    <name type="scientific">Eiseniibacteriota bacterium</name>
    <dbReference type="NCBI Taxonomy" id="2212470"/>
    <lineage>
        <taxon>Bacteria</taxon>
        <taxon>Candidatus Eiseniibacteriota</taxon>
    </lineage>
</organism>
<keyword evidence="6" id="KW-0732">Signal</keyword>
<dbReference type="SUPFAM" id="SSF63411">
    <property type="entry name" value="LuxS/MPP-like metallohydrolase"/>
    <property type="match status" value="2"/>
</dbReference>
<evidence type="ECO:0000313" key="9">
    <source>
        <dbReference type="EMBL" id="TMQ73182.1"/>
    </source>
</evidence>
<keyword evidence="3" id="KW-0378">Hydrolase</keyword>
<dbReference type="GO" id="GO:0046872">
    <property type="term" value="F:metal ion binding"/>
    <property type="evidence" value="ECO:0007669"/>
    <property type="project" value="InterPro"/>
</dbReference>
<accession>A0A538UB99</accession>
<evidence type="ECO:0000259" key="7">
    <source>
        <dbReference type="Pfam" id="PF00675"/>
    </source>
</evidence>
<evidence type="ECO:0000256" key="2">
    <source>
        <dbReference type="ARBA" id="ARBA00022670"/>
    </source>
</evidence>
<feature type="domain" description="Peptidase M16 N-terminal" evidence="7">
    <location>
        <begin position="39"/>
        <end position="160"/>
    </location>
</feature>
<evidence type="ECO:0000256" key="4">
    <source>
        <dbReference type="ARBA" id="ARBA00022833"/>
    </source>
</evidence>
<evidence type="ECO:0000256" key="3">
    <source>
        <dbReference type="ARBA" id="ARBA00022801"/>
    </source>
</evidence>
<feature type="domain" description="Peptidase M16 C-terminal" evidence="8">
    <location>
        <begin position="198"/>
        <end position="372"/>
    </location>
</feature>
<dbReference type="GO" id="GO:0008237">
    <property type="term" value="F:metallopeptidase activity"/>
    <property type="evidence" value="ECO:0007669"/>
    <property type="project" value="UniProtKB-KW"/>
</dbReference>
<dbReference type="InterPro" id="IPR011249">
    <property type="entry name" value="Metalloenz_LuxS/M16"/>
</dbReference>
<keyword evidence="2" id="KW-0645">Protease</keyword>